<accession>A0ACC1PZ92</accession>
<evidence type="ECO:0000313" key="2">
    <source>
        <dbReference type="Proteomes" id="UP001144978"/>
    </source>
</evidence>
<proteinExistence type="predicted"/>
<dbReference type="Proteomes" id="UP001144978">
    <property type="component" value="Unassembled WGS sequence"/>
</dbReference>
<sequence>MDGYSADSDNADDRKLYATFEDYEDFVSFRDQFLAIDLYTEPNGPEHRSESHLLRKITLIFDKYQEQPYLLDPYLEQLFTPVVETLKSHAKKFVSSSSVTVSQERLYGLAMLHYNFIKFRGYKTITRFFPHEIADLDVVLNYISAPNSPAQASMQWPLRYAIVLWLSLVCMIPFDLEQFDEAGHAGETAFRIEAVGKSMLGKAGVDREGAAILLSRLYMRKDMASRLPDFLSYAFSTIKKSSDPFLAMGIMRVICEVVKLGSAEQVQSHREPLLEIATVLEGNESLTNNTLIRKLRTKLIARVVLRLLPAKIRRLRAKGRALTSDSSSGTDGAGDEDDIDIPEEVEAVLEDLFKSLRDKDTIVRYSSAKGVARICERLPADFAEQVLDQVLHLFSIHSAGIASIYDMPSIAESTWHGACLTCAEIARRGLIPDERLAELIGWLTKALYFDVRKGAHSIGSNVRDAASYVLWSLARAQSVEALKPHAVNLARHLVTVSLFDREIHIRRAASAAFQEYVGRTDGFLISEVALAARPPLRHRRQHHTWSPTCSPVPSPLLYFILSLAILAVAMPGGTPPPPTTTITATAPAPTATGGQLCSTGSLQCCESVGGASDPVFGLILGLLGVVVDSVDALLGLQCSPIKIVGLGIDGACSSNVVCCENNNVGGLISIGCIAIVL</sequence>
<evidence type="ECO:0000313" key="1">
    <source>
        <dbReference type="EMBL" id="KAJ3005017.1"/>
    </source>
</evidence>
<comment type="caution">
    <text evidence="1">The sequence shown here is derived from an EMBL/GenBank/DDBJ whole genome shotgun (WGS) entry which is preliminary data.</text>
</comment>
<dbReference type="EMBL" id="JANSHE010001045">
    <property type="protein sequence ID" value="KAJ3005017.1"/>
    <property type="molecule type" value="Genomic_DNA"/>
</dbReference>
<protein>
    <submittedName>
        <fullName evidence="1">Uncharacterized protein</fullName>
    </submittedName>
</protein>
<gene>
    <name evidence="1" type="ORF">NUW54_g4531</name>
</gene>
<name>A0ACC1PZ92_9APHY</name>
<organism evidence="1 2">
    <name type="scientific">Trametes sanguinea</name>
    <dbReference type="NCBI Taxonomy" id="158606"/>
    <lineage>
        <taxon>Eukaryota</taxon>
        <taxon>Fungi</taxon>
        <taxon>Dikarya</taxon>
        <taxon>Basidiomycota</taxon>
        <taxon>Agaricomycotina</taxon>
        <taxon>Agaricomycetes</taxon>
        <taxon>Polyporales</taxon>
        <taxon>Polyporaceae</taxon>
        <taxon>Trametes</taxon>
    </lineage>
</organism>
<keyword evidence="2" id="KW-1185">Reference proteome</keyword>
<reference evidence="1" key="1">
    <citation type="submission" date="2022-08" db="EMBL/GenBank/DDBJ databases">
        <title>Genome Sequence of Pycnoporus sanguineus.</title>
        <authorList>
            <person name="Buettner E."/>
        </authorList>
    </citation>
    <scope>NUCLEOTIDE SEQUENCE</scope>
    <source>
        <strain evidence="1">CG-C14</strain>
    </source>
</reference>